<evidence type="ECO:0000313" key="2">
    <source>
        <dbReference type="Proteomes" id="UP000240080"/>
    </source>
</evidence>
<dbReference type="GO" id="GO:0005730">
    <property type="term" value="C:nucleolus"/>
    <property type="evidence" value="ECO:0007669"/>
    <property type="project" value="TreeGrafter"/>
</dbReference>
<reference evidence="1" key="1">
    <citation type="submission" date="2025-08" db="UniProtKB">
        <authorList>
            <consortium name="Ensembl"/>
        </authorList>
    </citation>
    <scope>IDENTIFICATION</scope>
</reference>
<evidence type="ECO:0000313" key="1">
    <source>
        <dbReference type="Ensembl" id="ENSPPAP00000027379.1"/>
    </source>
</evidence>
<dbReference type="OMA" id="LAEINIM"/>
<dbReference type="GO" id="GO:0042254">
    <property type="term" value="P:ribosome biogenesis"/>
    <property type="evidence" value="ECO:0007669"/>
    <property type="project" value="InterPro"/>
</dbReference>
<sequence>MAKNKLRGQKSRNVFHIDYRREPPCPTTTNLKKINIMNDEKANRVNKAFVNVQKELAHFSKGLSLEHLQKELIPLQCHESKPVNVGEATKLMAQL</sequence>
<dbReference type="InterPro" id="IPR031389">
    <property type="entry name" value="RBIS"/>
</dbReference>
<dbReference type="EMBL" id="AJFE02079046">
    <property type="status" value="NOT_ANNOTATED_CDS"/>
    <property type="molecule type" value="Genomic_DNA"/>
</dbReference>
<dbReference type="AlphaFoldDB" id="A0A2R9BCP9"/>
<dbReference type="Ensembl" id="ENSPPAT00000050219.1">
    <property type="protein sequence ID" value="ENSPPAP00000027379.1"/>
    <property type="gene ID" value="ENSPPAG00000036758.1"/>
</dbReference>
<keyword evidence="2" id="KW-1185">Reference proteome</keyword>
<organism evidence="1 2">
    <name type="scientific">Pan paniscus</name>
    <name type="common">Pygmy chimpanzee</name>
    <name type="synonym">Bonobo</name>
    <dbReference type="NCBI Taxonomy" id="9597"/>
    <lineage>
        <taxon>Eukaryota</taxon>
        <taxon>Metazoa</taxon>
        <taxon>Chordata</taxon>
        <taxon>Craniata</taxon>
        <taxon>Vertebrata</taxon>
        <taxon>Euteleostomi</taxon>
        <taxon>Mammalia</taxon>
        <taxon>Eutheria</taxon>
        <taxon>Euarchontoglires</taxon>
        <taxon>Primates</taxon>
        <taxon>Haplorrhini</taxon>
        <taxon>Catarrhini</taxon>
        <taxon>Hominidae</taxon>
        <taxon>Pan</taxon>
    </lineage>
</organism>
<dbReference type="PANTHER" id="PTHR35544">
    <property type="entry name" value="RIBOSOMAL BIOGENESIS FACTOR"/>
    <property type="match status" value="1"/>
</dbReference>
<name>A0A2R9BCP9_PANPA</name>
<proteinExistence type="predicted"/>
<accession>A0A2R9BCP9</accession>
<dbReference type="GeneTree" id="ENSGT00390000015564"/>
<dbReference type="Bgee" id="ENSPPAG00000036758">
    <property type="expression patterns" value="Expressed in heart"/>
</dbReference>
<dbReference type="Proteomes" id="UP000240080">
    <property type="component" value="Unplaced"/>
</dbReference>
<protein>
    <recommendedName>
        <fullName evidence="3">Ribosomal biogenesis factor</fullName>
    </recommendedName>
</protein>
<evidence type="ECO:0008006" key="3">
    <source>
        <dbReference type="Google" id="ProtNLM"/>
    </source>
</evidence>
<dbReference type="Pfam" id="PF15679">
    <property type="entry name" value="DUF4665"/>
    <property type="match status" value="1"/>
</dbReference>
<dbReference type="PANTHER" id="PTHR35544:SF4">
    <property type="entry name" value="RIBOSOMAL BIOGENESIS FACTOR"/>
    <property type="match status" value="1"/>
</dbReference>
<reference evidence="1" key="2">
    <citation type="submission" date="2025-09" db="UniProtKB">
        <authorList>
            <consortium name="Ensembl"/>
        </authorList>
    </citation>
    <scope>IDENTIFICATION</scope>
</reference>